<comment type="caution">
    <text evidence="1">The sequence shown here is derived from an EMBL/GenBank/DDBJ whole genome shotgun (WGS) entry which is preliminary data.</text>
</comment>
<accession>A0ABP9VRW8</accession>
<dbReference type="Proteomes" id="UP001416858">
    <property type="component" value="Unassembled WGS sequence"/>
</dbReference>
<organism evidence="1 2">
    <name type="scientific">Novipirellula caenicola</name>
    <dbReference type="NCBI Taxonomy" id="1536901"/>
    <lineage>
        <taxon>Bacteria</taxon>
        <taxon>Pseudomonadati</taxon>
        <taxon>Planctomycetota</taxon>
        <taxon>Planctomycetia</taxon>
        <taxon>Pirellulales</taxon>
        <taxon>Pirellulaceae</taxon>
        <taxon>Novipirellula</taxon>
    </lineage>
</organism>
<dbReference type="RefSeq" id="WP_345684754.1">
    <property type="nucleotide sequence ID" value="NZ_BAABRO010000007.1"/>
</dbReference>
<evidence type="ECO:0000313" key="1">
    <source>
        <dbReference type="EMBL" id="GAA5507913.1"/>
    </source>
</evidence>
<name>A0ABP9VRW8_9BACT</name>
<reference evidence="1 2" key="1">
    <citation type="submission" date="2024-02" db="EMBL/GenBank/DDBJ databases">
        <title>Rhodopirellula caenicola NBRC 110016.</title>
        <authorList>
            <person name="Ichikawa N."/>
            <person name="Katano-Makiyama Y."/>
            <person name="Hidaka K."/>
        </authorList>
    </citation>
    <scope>NUCLEOTIDE SEQUENCE [LARGE SCALE GENOMIC DNA]</scope>
    <source>
        <strain evidence="1 2">NBRC 110016</strain>
    </source>
</reference>
<evidence type="ECO:0000313" key="2">
    <source>
        <dbReference type="Proteomes" id="UP001416858"/>
    </source>
</evidence>
<gene>
    <name evidence="1" type="ORF">Rcae01_03371</name>
</gene>
<keyword evidence="2" id="KW-1185">Reference proteome</keyword>
<evidence type="ECO:0008006" key="3">
    <source>
        <dbReference type="Google" id="ProtNLM"/>
    </source>
</evidence>
<dbReference type="EMBL" id="BAABRO010000007">
    <property type="protein sequence ID" value="GAA5507913.1"/>
    <property type="molecule type" value="Genomic_DNA"/>
</dbReference>
<protein>
    <recommendedName>
        <fullName evidence="3">DUF892 family protein</fullName>
    </recommendedName>
</protein>
<proteinExistence type="predicted"/>
<sequence length="162" mass="18131">MTVNHELLSTYLNDHLAGATAATDVIERLIDENQGETLGEFATTLLQEVEQDRAELEGLIQRYDAMPGVVKKTIAWTGAKMSMPKFGRTTSGDFGNFQALEFLSLGILGKRALWTMLQSLSDPELLSLDYSRLIERAENQFQQVEAWRTRTGAFAMNQRTAV</sequence>